<keyword evidence="1" id="KW-0472">Membrane</keyword>
<name>A0A0L0DY30_THETB</name>
<protein>
    <submittedName>
        <fullName evidence="2">Uncharacterized protein</fullName>
    </submittedName>
</protein>
<organism evidence="2 3">
    <name type="scientific">Thecamonas trahens ATCC 50062</name>
    <dbReference type="NCBI Taxonomy" id="461836"/>
    <lineage>
        <taxon>Eukaryota</taxon>
        <taxon>Apusozoa</taxon>
        <taxon>Apusomonadida</taxon>
        <taxon>Apusomonadidae</taxon>
        <taxon>Thecamonas</taxon>
    </lineage>
</organism>
<dbReference type="EMBL" id="GL349441">
    <property type="protein sequence ID" value="KNC56463.1"/>
    <property type="molecule type" value="Genomic_DNA"/>
</dbReference>
<dbReference type="AlphaFoldDB" id="A0A0L0DY30"/>
<feature type="transmembrane region" description="Helical" evidence="1">
    <location>
        <begin position="59"/>
        <end position="84"/>
    </location>
</feature>
<reference evidence="2 3" key="1">
    <citation type="submission" date="2010-05" db="EMBL/GenBank/DDBJ databases">
        <title>The Genome Sequence of Thecamonas trahens ATCC 50062.</title>
        <authorList>
            <consortium name="The Broad Institute Genome Sequencing Platform"/>
            <person name="Russ C."/>
            <person name="Cuomo C."/>
            <person name="Shea T."/>
            <person name="Young S.K."/>
            <person name="Zeng Q."/>
            <person name="Koehrsen M."/>
            <person name="Haas B."/>
            <person name="Borodovsky M."/>
            <person name="Guigo R."/>
            <person name="Alvarado L."/>
            <person name="Berlin A."/>
            <person name="Bochicchio J."/>
            <person name="Borenstein D."/>
            <person name="Chapman S."/>
            <person name="Chen Z."/>
            <person name="Freedman E."/>
            <person name="Gellesch M."/>
            <person name="Goldberg J."/>
            <person name="Griggs A."/>
            <person name="Gujja S."/>
            <person name="Heilman E."/>
            <person name="Heiman D."/>
            <person name="Hepburn T."/>
            <person name="Howarth C."/>
            <person name="Jen D."/>
            <person name="Larson L."/>
            <person name="Mehta T."/>
            <person name="Park D."/>
            <person name="Pearson M."/>
            <person name="Roberts A."/>
            <person name="Saif S."/>
            <person name="Shenoy N."/>
            <person name="Sisk P."/>
            <person name="Stolte C."/>
            <person name="Sykes S."/>
            <person name="Thomson T."/>
            <person name="Walk T."/>
            <person name="White J."/>
            <person name="Yandava C."/>
            <person name="Burger G."/>
            <person name="Gray M.W."/>
            <person name="Holland P.W.H."/>
            <person name="King N."/>
            <person name="Lang F.B.F."/>
            <person name="Roger A.J."/>
            <person name="Ruiz-Trillo I."/>
            <person name="Lander E."/>
            <person name="Nusbaum C."/>
        </authorList>
    </citation>
    <scope>NUCLEOTIDE SEQUENCE [LARGE SCALE GENOMIC DNA]</scope>
    <source>
        <strain evidence="2 3">ATCC 50062</strain>
    </source>
</reference>
<gene>
    <name evidence="2" type="ORF">AMSG_02431</name>
</gene>
<evidence type="ECO:0000313" key="3">
    <source>
        <dbReference type="Proteomes" id="UP000054408"/>
    </source>
</evidence>
<feature type="transmembrane region" description="Helical" evidence="1">
    <location>
        <begin position="26"/>
        <end position="47"/>
    </location>
</feature>
<feature type="transmembrane region" description="Helical" evidence="1">
    <location>
        <begin position="104"/>
        <end position="126"/>
    </location>
</feature>
<evidence type="ECO:0000256" key="1">
    <source>
        <dbReference type="SAM" id="Phobius"/>
    </source>
</evidence>
<keyword evidence="1" id="KW-0812">Transmembrane</keyword>
<dbReference type="RefSeq" id="XP_013760972.1">
    <property type="nucleotide sequence ID" value="XM_013905518.1"/>
</dbReference>
<proteinExistence type="predicted"/>
<dbReference type="GeneID" id="25562111"/>
<dbReference type="Proteomes" id="UP000054408">
    <property type="component" value="Unassembled WGS sequence"/>
</dbReference>
<sequence length="223" mass="24321">MSSSSLSATDSRSWAYEDYAPSAHEIHSLVATVIVAIGALVAIIGLLQMPSLGKIHLTSAFAVSIFLIDVIVYLVAIGTGLLVWLASNFGSWEARYSRLWKAKVLAGLAMPVSSIFTLCRMLMIFIHCQRAVDRDHDHHNEGCWGNLDTVRTTIILQFVGSIIIDIGLFWATYKAHTRRLAVILLLETVDRRMAEAQMPLLASDSAADSGIGSDSRAMSSSNL</sequence>
<keyword evidence="3" id="KW-1185">Reference proteome</keyword>
<accession>A0A0L0DY30</accession>
<evidence type="ECO:0000313" key="2">
    <source>
        <dbReference type="EMBL" id="KNC56463.1"/>
    </source>
</evidence>
<keyword evidence="1" id="KW-1133">Transmembrane helix</keyword>